<dbReference type="InterPro" id="IPR021246">
    <property type="entry name" value="DUF2797"/>
</dbReference>
<evidence type="ECO:0000313" key="1">
    <source>
        <dbReference type="EMBL" id="XBX75594.1"/>
    </source>
</evidence>
<dbReference type="AlphaFoldDB" id="A0AAU7VNG4"/>
<gene>
    <name evidence="1" type="ORF">PRVXT_000733</name>
</gene>
<reference evidence="1" key="1">
    <citation type="journal article" date="2013" name="Extremophiles">
        <title>Proteinivorax tanatarense gen. nov., sp. nov., an anaerobic, haloalkaliphilic, proteolytic bacterium isolated from a decaying algal bloom, and proposal of Proteinivoraceae fam. nov.</title>
        <authorList>
            <person name="Kevbrin V."/>
            <person name="Boltyanskaya Y."/>
            <person name="Zhilina T."/>
            <person name="Kolganova T."/>
            <person name="Lavrentjeva E."/>
            <person name="Kuznetsov B."/>
        </authorList>
    </citation>
    <scope>NUCLEOTIDE SEQUENCE</scope>
    <source>
        <strain evidence="1">Z-910T</strain>
    </source>
</reference>
<dbReference type="EMBL" id="CP158367">
    <property type="protein sequence ID" value="XBX75594.1"/>
    <property type="molecule type" value="Genomic_DNA"/>
</dbReference>
<sequence length="264" mass="30681">MKGYLKGVDIKYKDNEINYGLNIDDDFFSINNSIGDEMNLVYCGDKKCIYCGREIKGKTFNNGYCYPCFRDLPQNDICMVRPERCHYSKGSCRDEKFAENYCLEKHFIYLAYTSEIKVGITHHGNIPSRWLNQGATKGCVIAEVPQRKVAGDVENFLMDYFADKTNWRGMLKNNEVKSLDQAIEKAQRLITDKFHDVNLVKDDKSIRYPWVYPPKVKSINLDKINCFTSRLLGAKGQYLIFEDGVLNLKKYRGYNIEINFSRKI</sequence>
<organism evidence="1">
    <name type="scientific">Proteinivorax tanatarense</name>
    <dbReference type="NCBI Taxonomy" id="1260629"/>
    <lineage>
        <taxon>Bacteria</taxon>
        <taxon>Bacillati</taxon>
        <taxon>Bacillota</taxon>
        <taxon>Clostridia</taxon>
        <taxon>Eubacteriales</taxon>
        <taxon>Proteinivoracaceae</taxon>
        <taxon>Proteinivorax</taxon>
    </lineage>
</organism>
<proteinExistence type="predicted"/>
<protein>
    <submittedName>
        <fullName evidence="1">DUF2797 domain-containing protein</fullName>
    </submittedName>
</protein>
<name>A0AAU7VNG4_9FIRM</name>
<reference evidence="1" key="2">
    <citation type="submission" date="2024-06" db="EMBL/GenBank/DDBJ databases">
        <authorList>
            <person name="Petrova K.O."/>
            <person name="Toshchakov S.V."/>
            <person name="Boltjanskaja Y.V."/>
            <person name="Kevbrin V."/>
        </authorList>
    </citation>
    <scope>NUCLEOTIDE SEQUENCE</scope>
    <source>
        <strain evidence="1">Z-910T</strain>
    </source>
</reference>
<dbReference type="RefSeq" id="WP_350344337.1">
    <property type="nucleotide sequence ID" value="NZ_CP158367.1"/>
</dbReference>
<accession>A0AAU7VNG4</accession>
<dbReference type="Pfam" id="PF10977">
    <property type="entry name" value="DUF2797"/>
    <property type="match status" value="1"/>
</dbReference>